<dbReference type="Pfam" id="PF00441">
    <property type="entry name" value="Acyl-CoA_dh_1"/>
    <property type="match status" value="1"/>
</dbReference>
<comment type="catalytic activity">
    <reaction evidence="20">
        <text>2-methylbutanoyl-CoA + oxidized [electron-transfer flavoprotein] + H(+) = (2E)-2-methylbut-2-enoyl-CoA + reduced [electron-transfer flavoprotein]</text>
        <dbReference type="Rhea" id="RHEA:43780"/>
        <dbReference type="Rhea" id="RHEA-COMP:10685"/>
        <dbReference type="Rhea" id="RHEA-COMP:10686"/>
        <dbReference type="ChEBI" id="CHEBI:15378"/>
        <dbReference type="ChEBI" id="CHEBI:57336"/>
        <dbReference type="ChEBI" id="CHEBI:57337"/>
        <dbReference type="ChEBI" id="CHEBI:57692"/>
        <dbReference type="ChEBI" id="CHEBI:58307"/>
        <dbReference type="EC" id="1.3.8.5"/>
    </reaction>
    <physiologicalReaction direction="left-to-right" evidence="20">
        <dbReference type="Rhea" id="RHEA:43781"/>
    </physiologicalReaction>
</comment>
<reference evidence="32" key="1">
    <citation type="submission" date="2024-02" db="UniProtKB">
        <authorList>
            <consortium name="WormBaseParasite"/>
        </authorList>
    </citation>
    <scope>IDENTIFICATION</scope>
</reference>
<evidence type="ECO:0000256" key="5">
    <source>
        <dbReference type="ARBA" id="ARBA00011881"/>
    </source>
</evidence>
<dbReference type="GO" id="GO:0006631">
    <property type="term" value="P:fatty acid metabolic process"/>
    <property type="evidence" value="ECO:0007669"/>
    <property type="project" value="UniProtKB-KW"/>
</dbReference>
<dbReference type="InterPro" id="IPR009100">
    <property type="entry name" value="AcylCoA_DH/oxidase_NM_dom_sf"/>
</dbReference>
<evidence type="ECO:0000256" key="16">
    <source>
        <dbReference type="ARBA" id="ARBA00039036"/>
    </source>
</evidence>
<dbReference type="EC" id="1.3.8.5" evidence="16"/>
<evidence type="ECO:0000313" key="31">
    <source>
        <dbReference type="Proteomes" id="UP000887575"/>
    </source>
</evidence>
<dbReference type="GO" id="GO:0050660">
    <property type="term" value="F:flavin adenine dinucleotide binding"/>
    <property type="evidence" value="ECO:0007669"/>
    <property type="project" value="InterPro"/>
</dbReference>
<keyword evidence="7 27" id="KW-0285">Flavoprotein</keyword>
<comment type="catalytic activity">
    <reaction evidence="21">
        <text>valproyl-CoA + oxidized [electron-transfer flavoprotein] + H(+) = (2E)-2-propylpent-2-enoyl-CoA + reduced [electron-transfer flavoprotein]</text>
        <dbReference type="Rhea" id="RHEA:65344"/>
        <dbReference type="Rhea" id="RHEA-COMP:10685"/>
        <dbReference type="Rhea" id="RHEA-COMP:10686"/>
        <dbReference type="ChEBI" id="CHEBI:15378"/>
        <dbReference type="ChEBI" id="CHEBI:57692"/>
        <dbReference type="ChEBI" id="CHEBI:58307"/>
        <dbReference type="ChEBI" id="CHEBI:156457"/>
        <dbReference type="ChEBI" id="CHEBI:156458"/>
    </reaction>
    <physiologicalReaction direction="left-to-right" evidence="21">
        <dbReference type="Rhea" id="RHEA:65345"/>
    </physiologicalReaction>
</comment>
<evidence type="ECO:0000256" key="21">
    <source>
        <dbReference type="ARBA" id="ARBA00048307"/>
    </source>
</evidence>
<feature type="domain" description="Acyl-CoA dehydrogenase/oxidase N-terminal" evidence="30">
    <location>
        <begin position="39"/>
        <end position="148"/>
    </location>
</feature>
<dbReference type="InterPro" id="IPR006091">
    <property type="entry name" value="Acyl-CoA_Oxase/DH_mid-dom"/>
</dbReference>
<dbReference type="CDD" id="cd01158">
    <property type="entry name" value="SCAD_SBCAD"/>
    <property type="match status" value="1"/>
</dbReference>
<evidence type="ECO:0000256" key="20">
    <source>
        <dbReference type="ARBA" id="ARBA00048235"/>
    </source>
</evidence>
<evidence type="ECO:0000259" key="30">
    <source>
        <dbReference type="Pfam" id="PF02771"/>
    </source>
</evidence>
<dbReference type="InterPro" id="IPR037069">
    <property type="entry name" value="AcylCoA_DH/ox_N_sf"/>
</dbReference>
<evidence type="ECO:0000256" key="10">
    <source>
        <dbReference type="ARBA" id="ARBA00022946"/>
    </source>
</evidence>
<dbReference type="PROSITE" id="PS00072">
    <property type="entry name" value="ACYL_COA_DH_1"/>
    <property type="match status" value="1"/>
</dbReference>
<proteinExistence type="inferred from homology"/>
<dbReference type="FunFam" id="1.20.140.10:FF:000002">
    <property type="entry name" value="Acyl-CoA dehydrogenase short/branched chain"/>
    <property type="match status" value="1"/>
</dbReference>
<keyword evidence="9" id="KW-0276">Fatty acid metabolism</keyword>
<comment type="pathway">
    <text evidence="15">Amino-acid degradation; L-isoleucine degradation.</text>
</comment>
<keyword evidence="12 27" id="KW-0560">Oxidoreductase</keyword>
<dbReference type="Pfam" id="PF02771">
    <property type="entry name" value="Acyl-CoA_dh_N"/>
    <property type="match status" value="1"/>
</dbReference>
<evidence type="ECO:0000256" key="25">
    <source>
        <dbReference type="ARBA" id="ARBA00049552"/>
    </source>
</evidence>
<comment type="subcellular location">
    <subcellularLocation>
        <location evidence="2">Mitochondrion matrix</location>
    </subcellularLocation>
</comment>
<evidence type="ECO:0000256" key="13">
    <source>
        <dbReference type="ARBA" id="ARBA00023098"/>
    </source>
</evidence>
<organism evidence="31 32">
    <name type="scientific">Mesorhabditis belari</name>
    <dbReference type="NCBI Taxonomy" id="2138241"/>
    <lineage>
        <taxon>Eukaryota</taxon>
        <taxon>Metazoa</taxon>
        <taxon>Ecdysozoa</taxon>
        <taxon>Nematoda</taxon>
        <taxon>Chromadorea</taxon>
        <taxon>Rhabditida</taxon>
        <taxon>Rhabditina</taxon>
        <taxon>Rhabditomorpha</taxon>
        <taxon>Rhabditoidea</taxon>
        <taxon>Rhabditidae</taxon>
        <taxon>Mesorhabditinae</taxon>
        <taxon>Mesorhabditis</taxon>
    </lineage>
</organism>
<comment type="catalytic activity">
    <reaction evidence="25">
        <text>(2S)-2-methylbutanoyl-CoA + oxidized [electron-transfer flavoprotein] + H(+) = (2E)-2-methylbut-2-enoyl-CoA + reduced [electron-transfer flavoprotein]</text>
        <dbReference type="Rhea" id="RHEA:48256"/>
        <dbReference type="Rhea" id="RHEA-COMP:10685"/>
        <dbReference type="Rhea" id="RHEA-COMP:10686"/>
        <dbReference type="ChEBI" id="CHEBI:15378"/>
        <dbReference type="ChEBI" id="CHEBI:57337"/>
        <dbReference type="ChEBI" id="CHEBI:57692"/>
        <dbReference type="ChEBI" id="CHEBI:58307"/>
        <dbReference type="ChEBI" id="CHEBI:88166"/>
    </reaction>
    <physiologicalReaction direction="left-to-right" evidence="25">
        <dbReference type="Rhea" id="RHEA:48257"/>
    </physiologicalReaction>
</comment>
<evidence type="ECO:0000259" key="28">
    <source>
        <dbReference type="Pfam" id="PF00441"/>
    </source>
</evidence>
<dbReference type="FunFam" id="2.40.110.10:FF:000001">
    <property type="entry name" value="Acyl-CoA dehydrogenase, mitochondrial"/>
    <property type="match status" value="1"/>
</dbReference>
<dbReference type="GO" id="GO:0046395">
    <property type="term" value="P:carboxylic acid catabolic process"/>
    <property type="evidence" value="ECO:0007669"/>
    <property type="project" value="UniProtKB-ARBA"/>
</dbReference>
<evidence type="ECO:0000256" key="11">
    <source>
        <dbReference type="ARBA" id="ARBA00022990"/>
    </source>
</evidence>
<evidence type="ECO:0000256" key="19">
    <source>
        <dbReference type="ARBA" id="ARBA00042821"/>
    </source>
</evidence>
<evidence type="ECO:0000256" key="15">
    <source>
        <dbReference type="ARBA" id="ARBA00037895"/>
    </source>
</evidence>
<name>A0AAF3F7I3_9BILA</name>
<dbReference type="Gene3D" id="1.10.540.10">
    <property type="entry name" value="Acyl-CoA dehydrogenase/oxidase, N-terminal domain"/>
    <property type="match status" value="1"/>
</dbReference>
<evidence type="ECO:0000256" key="22">
    <source>
        <dbReference type="ARBA" id="ARBA00048592"/>
    </source>
</evidence>
<dbReference type="FunFam" id="1.10.540.10:FF:000012">
    <property type="entry name" value="Acyl-CoA dehydrogenase short/branched chain"/>
    <property type="match status" value="1"/>
</dbReference>
<comment type="cofactor">
    <cofactor evidence="1 27">
        <name>FAD</name>
        <dbReference type="ChEBI" id="CHEBI:57692"/>
    </cofactor>
</comment>
<evidence type="ECO:0000313" key="32">
    <source>
        <dbReference type="WBParaSite" id="MBELARI_LOCUS21594"/>
    </source>
</evidence>
<keyword evidence="8 27" id="KW-0274">FAD</keyword>
<comment type="similarity">
    <text evidence="4 27">Belongs to the acyl-CoA dehydrogenase family.</text>
</comment>
<dbReference type="GO" id="GO:0003853">
    <property type="term" value="F:short-chain 2-methyl fatty acyl-CoA dehydrogenase activity"/>
    <property type="evidence" value="ECO:0007669"/>
    <property type="project" value="UniProtKB-EC"/>
</dbReference>
<evidence type="ECO:0000256" key="26">
    <source>
        <dbReference type="ARBA" id="ARBA00051903"/>
    </source>
</evidence>
<evidence type="ECO:0000256" key="8">
    <source>
        <dbReference type="ARBA" id="ARBA00022827"/>
    </source>
</evidence>
<feature type="domain" description="Acyl-CoA oxidase/dehydrogenase middle" evidence="29">
    <location>
        <begin position="153"/>
        <end position="248"/>
    </location>
</feature>
<comment type="catalytic activity">
    <reaction evidence="22">
        <text>(2R)-2-methylbutanoyl-CoA + oxidized [electron-transfer flavoprotein] + H(+) = ethylacryloyl-CoA + reduced [electron-transfer flavoprotein]</text>
        <dbReference type="Rhea" id="RHEA:65296"/>
        <dbReference type="Rhea" id="RHEA-COMP:10685"/>
        <dbReference type="Rhea" id="RHEA-COMP:10686"/>
        <dbReference type="ChEBI" id="CHEBI:15378"/>
        <dbReference type="ChEBI" id="CHEBI:57692"/>
        <dbReference type="ChEBI" id="CHEBI:58307"/>
        <dbReference type="ChEBI" id="CHEBI:156439"/>
        <dbReference type="ChEBI" id="CHEBI:156440"/>
    </reaction>
    <physiologicalReaction direction="left-to-right" evidence="22">
        <dbReference type="Rhea" id="RHEA:65297"/>
    </physiologicalReaction>
</comment>
<dbReference type="Gene3D" id="2.40.110.10">
    <property type="entry name" value="Butyryl-CoA Dehydrogenase, subunit A, domain 2"/>
    <property type="match status" value="1"/>
</dbReference>
<evidence type="ECO:0000256" key="2">
    <source>
        <dbReference type="ARBA" id="ARBA00004305"/>
    </source>
</evidence>
<evidence type="ECO:0000256" key="14">
    <source>
        <dbReference type="ARBA" id="ARBA00023128"/>
    </source>
</evidence>
<dbReference type="InterPro" id="IPR009075">
    <property type="entry name" value="AcylCo_DH/oxidase_C"/>
</dbReference>
<accession>A0AAF3F7I3</accession>
<dbReference type="InterPro" id="IPR036250">
    <property type="entry name" value="AcylCo_DH-like_C"/>
</dbReference>
<protein>
    <recommendedName>
        <fullName evidence="17">Short/branched chain specific acyl-CoA dehydrogenase, mitochondrial</fullName>
        <ecNumber evidence="16">1.3.8.5</ecNumber>
    </recommendedName>
    <alternativeName>
        <fullName evidence="19">2-methyl branched chain acyl-CoA dehydrogenase</fullName>
    </alternativeName>
    <alternativeName>
        <fullName evidence="18">2-methylbutyryl-coenzyme A dehydrogenase</fullName>
    </alternativeName>
</protein>
<keyword evidence="11" id="KW-0007">Acetylation</keyword>
<dbReference type="AlphaFoldDB" id="A0AAF3F7I3"/>
<evidence type="ECO:0000256" key="18">
    <source>
        <dbReference type="ARBA" id="ARBA00041537"/>
    </source>
</evidence>
<evidence type="ECO:0000256" key="3">
    <source>
        <dbReference type="ARBA" id="ARBA00005198"/>
    </source>
</evidence>
<keyword evidence="14" id="KW-0496">Mitochondrion</keyword>
<comment type="catalytic activity">
    <reaction evidence="26">
        <text>2-methylpropanoyl-CoA + oxidized [electron-transfer flavoprotein] + H(+) = 2-methylpropenoyl-CoA + reduced [electron-transfer flavoprotein]</text>
        <dbReference type="Rhea" id="RHEA:44180"/>
        <dbReference type="Rhea" id="RHEA-COMP:10685"/>
        <dbReference type="Rhea" id="RHEA-COMP:10686"/>
        <dbReference type="ChEBI" id="CHEBI:15378"/>
        <dbReference type="ChEBI" id="CHEBI:57338"/>
        <dbReference type="ChEBI" id="CHEBI:57692"/>
        <dbReference type="ChEBI" id="CHEBI:58307"/>
        <dbReference type="ChEBI" id="CHEBI:62500"/>
    </reaction>
    <physiologicalReaction direction="left-to-right" evidence="26">
        <dbReference type="Rhea" id="RHEA:44181"/>
    </physiologicalReaction>
</comment>
<evidence type="ECO:0000256" key="4">
    <source>
        <dbReference type="ARBA" id="ARBA00009347"/>
    </source>
</evidence>
<evidence type="ECO:0000256" key="6">
    <source>
        <dbReference type="ARBA" id="ARBA00022553"/>
    </source>
</evidence>
<feature type="domain" description="Acyl-CoA dehydrogenase/oxidase C-terminal" evidence="28">
    <location>
        <begin position="260"/>
        <end position="408"/>
    </location>
</feature>
<dbReference type="WBParaSite" id="MBELARI_LOCUS21594">
    <property type="protein sequence ID" value="MBELARI_LOCUS21594"/>
    <property type="gene ID" value="MBELARI_LOCUS21594"/>
</dbReference>
<evidence type="ECO:0000256" key="1">
    <source>
        <dbReference type="ARBA" id="ARBA00001974"/>
    </source>
</evidence>
<comment type="catalytic activity">
    <reaction evidence="23">
        <text>butanoyl-CoA + oxidized [electron-transfer flavoprotein] + H(+) = (2E)-butenoyl-CoA + reduced [electron-transfer flavoprotein]</text>
        <dbReference type="Rhea" id="RHEA:24004"/>
        <dbReference type="Rhea" id="RHEA-COMP:10685"/>
        <dbReference type="Rhea" id="RHEA-COMP:10686"/>
        <dbReference type="ChEBI" id="CHEBI:15378"/>
        <dbReference type="ChEBI" id="CHEBI:57332"/>
        <dbReference type="ChEBI" id="CHEBI:57371"/>
        <dbReference type="ChEBI" id="CHEBI:57692"/>
        <dbReference type="ChEBI" id="CHEBI:58307"/>
    </reaction>
    <physiologicalReaction direction="left-to-right" evidence="23">
        <dbReference type="Rhea" id="RHEA:24005"/>
    </physiologicalReaction>
</comment>
<comment type="pathway">
    <text evidence="3">Lipid metabolism; mitochondrial fatty acid beta-oxidation.</text>
</comment>
<dbReference type="Pfam" id="PF02770">
    <property type="entry name" value="Acyl-CoA_dh_M"/>
    <property type="match status" value="1"/>
</dbReference>
<dbReference type="InterPro" id="IPR046373">
    <property type="entry name" value="Acyl-CoA_Oxase/DH_mid-dom_sf"/>
</dbReference>
<evidence type="ECO:0000256" key="7">
    <source>
        <dbReference type="ARBA" id="ARBA00022630"/>
    </source>
</evidence>
<dbReference type="PANTHER" id="PTHR43884:SF1">
    <property type="entry name" value="SHORT_BRANCHED CHAIN SPECIFIC ACYL-COA DEHYDROGENASE, MITOCHONDRIAL"/>
    <property type="match status" value="1"/>
</dbReference>
<dbReference type="Gene3D" id="1.20.140.10">
    <property type="entry name" value="Butyryl-CoA Dehydrogenase, subunit A, domain 3"/>
    <property type="match status" value="1"/>
</dbReference>
<comment type="catalytic activity">
    <reaction evidence="24">
        <text>hexanoyl-CoA + oxidized [electron-transfer flavoprotein] + H(+) = (2E)-hexenoyl-CoA + reduced [electron-transfer flavoprotein]</text>
        <dbReference type="Rhea" id="RHEA:43464"/>
        <dbReference type="Rhea" id="RHEA-COMP:10685"/>
        <dbReference type="Rhea" id="RHEA-COMP:10686"/>
        <dbReference type="ChEBI" id="CHEBI:15378"/>
        <dbReference type="ChEBI" id="CHEBI:57692"/>
        <dbReference type="ChEBI" id="CHEBI:58307"/>
        <dbReference type="ChEBI" id="CHEBI:62077"/>
        <dbReference type="ChEBI" id="CHEBI:62620"/>
    </reaction>
    <physiologicalReaction direction="left-to-right" evidence="24">
        <dbReference type="Rhea" id="RHEA:43465"/>
    </physiologicalReaction>
</comment>
<evidence type="ECO:0000256" key="9">
    <source>
        <dbReference type="ARBA" id="ARBA00022832"/>
    </source>
</evidence>
<keyword evidence="13" id="KW-0443">Lipid metabolism</keyword>
<evidence type="ECO:0000256" key="23">
    <source>
        <dbReference type="ARBA" id="ARBA00049096"/>
    </source>
</evidence>
<comment type="subunit">
    <text evidence="5">Homotetramer.</text>
</comment>
<evidence type="ECO:0000256" key="12">
    <source>
        <dbReference type="ARBA" id="ARBA00023002"/>
    </source>
</evidence>
<dbReference type="InterPro" id="IPR013786">
    <property type="entry name" value="AcylCoA_DH/ox_N"/>
</dbReference>
<evidence type="ECO:0000256" key="27">
    <source>
        <dbReference type="RuleBase" id="RU362125"/>
    </source>
</evidence>
<dbReference type="InterPro" id="IPR006089">
    <property type="entry name" value="Acyl-CoA_DH_CS"/>
</dbReference>
<keyword evidence="31" id="KW-1185">Reference proteome</keyword>
<sequence length="417" mass="46063">MLQRVFTRNFFPVGLRSVSSNPRIDVEGRFPPPVTQLNEHELMFQDNVRRFANNVIKPIVREMDDKAQMHQSVITGSFENGFMGVEVPEKYGGPGSSFFDTVIVVEELARIDPSVSVFVDVQNTLVGPLVMTLGSEEQKQKYLPRICTDWIGSFCLSEASSGSDAFGLKTVAKQDCDDFVINGNKLWITNAGHASFFLVFANADTSKGYKGITCFLVDRDAPGVSVGKKEDKLGIRASSTCPVHFDNVRVHKSAILGDYGKGYKYAIECLNAGRIGIGAQMLGLAQGCYDVTIPYLQERKQFGSRLIDFQGMQHQVAQIAVEIEAARLLVYNAARMKENGINFVKQAAMAKLYASQVATTCTSKCVEWLGGVGFTKEFPAEKFYRDSKIGTIYEGTSNIQLNTIAKHVDSEYANRGK</sequence>
<dbReference type="SUPFAM" id="SSF47203">
    <property type="entry name" value="Acyl-CoA dehydrogenase C-terminal domain-like"/>
    <property type="match status" value="1"/>
</dbReference>
<evidence type="ECO:0000259" key="29">
    <source>
        <dbReference type="Pfam" id="PF02770"/>
    </source>
</evidence>
<dbReference type="Proteomes" id="UP000887575">
    <property type="component" value="Unassembled WGS sequence"/>
</dbReference>
<keyword evidence="6" id="KW-0597">Phosphoprotein</keyword>
<dbReference type="SUPFAM" id="SSF56645">
    <property type="entry name" value="Acyl-CoA dehydrogenase NM domain-like"/>
    <property type="match status" value="1"/>
</dbReference>
<evidence type="ECO:0000256" key="24">
    <source>
        <dbReference type="ARBA" id="ARBA00049192"/>
    </source>
</evidence>
<dbReference type="GO" id="GO:0005759">
    <property type="term" value="C:mitochondrial matrix"/>
    <property type="evidence" value="ECO:0007669"/>
    <property type="project" value="UniProtKB-SubCell"/>
</dbReference>
<keyword evidence="10" id="KW-0809">Transit peptide</keyword>
<evidence type="ECO:0000256" key="17">
    <source>
        <dbReference type="ARBA" id="ARBA00039850"/>
    </source>
</evidence>
<dbReference type="PROSITE" id="PS00073">
    <property type="entry name" value="ACYL_COA_DH_2"/>
    <property type="match status" value="1"/>
</dbReference>
<dbReference type="PANTHER" id="PTHR43884">
    <property type="entry name" value="ACYL-COA DEHYDROGENASE"/>
    <property type="match status" value="1"/>
</dbReference>